<evidence type="ECO:0000313" key="8">
    <source>
        <dbReference type="Proteomes" id="UP000095210"/>
    </source>
</evidence>
<evidence type="ECO:0000313" key="7">
    <source>
        <dbReference type="EMBL" id="AOS61421.1"/>
    </source>
</evidence>
<feature type="transmembrane region" description="Helical" evidence="5">
    <location>
        <begin position="40"/>
        <end position="60"/>
    </location>
</feature>
<name>A0AAC9HLL7_9PSEU</name>
<sequence length="392" mass="41134">MTSAAPLELLRRRTLVAVVGSAFGAAALPVAMILNLSEGGVTAATLAVGSLAFNVLHWSCLRRGLRAPAEPIPLTVTVSLLALSGLLSVVGSGDGELGWLWFVFIGFAAADLAIGRPPQFARAVAIGSGVVSAISVVTIGLLQEPRIEAFELAIMGGLSLILVSGTVYGEPSSLTSWRSTMELEVERRSSAELAAQRERLRMSEDLHDMLGHTLEVVALKAELATRLNPTDPVRAQAEMSEVQRLARESLADVRSLVRSNKEPDLVTELESVRALLASAGIGCEVVGDATKLDVAGRQLLGRVLREAATNLLRHAEPGHCRITVERSGGYARLVVINDGLADPQSDGSGTGLAGLRRRLAEQGGALSADPDETSGTFRIEASLPDGGTGGTW</sequence>
<feature type="transmembrane region" description="Helical" evidence="5">
    <location>
        <begin position="121"/>
        <end position="143"/>
    </location>
</feature>
<keyword evidence="2 7" id="KW-0418">Kinase</keyword>
<feature type="transmembrane region" description="Helical" evidence="5">
    <location>
        <begin position="72"/>
        <end position="91"/>
    </location>
</feature>
<keyword evidence="5" id="KW-0812">Transmembrane</keyword>
<dbReference type="Pfam" id="PF02518">
    <property type="entry name" value="HATPase_c"/>
    <property type="match status" value="1"/>
</dbReference>
<dbReference type="InterPro" id="IPR050482">
    <property type="entry name" value="Sensor_HK_TwoCompSys"/>
</dbReference>
<feature type="transmembrane region" description="Helical" evidence="5">
    <location>
        <begin position="97"/>
        <end position="114"/>
    </location>
</feature>
<dbReference type="Gene3D" id="1.20.5.1930">
    <property type="match status" value="1"/>
</dbReference>
<dbReference type="EMBL" id="CP014859">
    <property type="protein sequence ID" value="AOS61421.1"/>
    <property type="molecule type" value="Genomic_DNA"/>
</dbReference>
<keyword evidence="5" id="KW-1133">Transmembrane helix</keyword>
<dbReference type="Gene3D" id="3.30.565.10">
    <property type="entry name" value="Histidine kinase-like ATPase, C-terminal domain"/>
    <property type="match status" value="1"/>
</dbReference>
<evidence type="ECO:0000256" key="1">
    <source>
        <dbReference type="ARBA" id="ARBA00022679"/>
    </source>
</evidence>
<dbReference type="RefSeq" id="WP_069846371.1">
    <property type="nucleotide sequence ID" value="NZ_CP014859.1"/>
</dbReference>
<dbReference type="SMART" id="SM00387">
    <property type="entry name" value="HATPase_c"/>
    <property type="match status" value="1"/>
</dbReference>
<evidence type="ECO:0000256" key="3">
    <source>
        <dbReference type="ARBA" id="ARBA00023012"/>
    </source>
</evidence>
<accession>A0AAC9HLL7</accession>
<protein>
    <submittedName>
        <fullName evidence="7">Signal transduction histidine kinase</fullName>
        <ecNumber evidence="7">2.7.13.3</ecNumber>
    </submittedName>
</protein>
<dbReference type="PANTHER" id="PTHR24421">
    <property type="entry name" value="NITRATE/NITRITE SENSOR PROTEIN NARX-RELATED"/>
    <property type="match status" value="1"/>
</dbReference>
<dbReference type="InterPro" id="IPR003594">
    <property type="entry name" value="HATPase_dom"/>
</dbReference>
<reference evidence="8" key="1">
    <citation type="submission" date="2016-03" db="EMBL/GenBank/DDBJ databases">
        <title>Complete genome sequence of the type strain Actinoalloteichus hymeniacidonis DSM 45092.</title>
        <authorList>
            <person name="Schaffert L."/>
            <person name="Albersmeier A."/>
            <person name="Winkler A."/>
            <person name="Kalinowski J."/>
            <person name="Zotchev S."/>
            <person name="Ruckert C."/>
        </authorList>
    </citation>
    <scope>NUCLEOTIDE SEQUENCE [LARGE SCALE GENOMIC DNA]</scope>
    <source>
        <strain evidence="8">HPA177(T) (DSM 45092(T))</strain>
    </source>
</reference>
<dbReference type="InterPro" id="IPR036890">
    <property type="entry name" value="HATPase_C_sf"/>
</dbReference>
<dbReference type="InterPro" id="IPR011712">
    <property type="entry name" value="Sig_transdc_His_kin_sub3_dim/P"/>
</dbReference>
<dbReference type="GO" id="GO:0000155">
    <property type="term" value="F:phosphorelay sensor kinase activity"/>
    <property type="evidence" value="ECO:0007669"/>
    <property type="project" value="InterPro"/>
</dbReference>
<evidence type="ECO:0000256" key="4">
    <source>
        <dbReference type="SAM" id="MobiDB-lite"/>
    </source>
</evidence>
<proteinExistence type="predicted"/>
<dbReference type="GO" id="GO:0016020">
    <property type="term" value="C:membrane"/>
    <property type="evidence" value="ECO:0007669"/>
    <property type="project" value="InterPro"/>
</dbReference>
<keyword evidence="3" id="KW-0902">Two-component regulatory system</keyword>
<feature type="domain" description="Histidine kinase/HSP90-like ATPase" evidence="6">
    <location>
        <begin position="295"/>
        <end position="385"/>
    </location>
</feature>
<feature type="region of interest" description="Disordered" evidence="4">
    <location>
        <begin position="364"/>
        <end position="392"/>
    </location>
</feature>
<dbReference type="Proteomes" id="UP000095210">
    <property type="component" value="Chromosome"/>
</dbReference>
<dbReference type="SUPFAM" id="SSF55874">
    <property type="entry name" value="ATPase domain of HSP90 chaperone/DNA topoisomerase II/histidine kinase"/>
    <property type="match status" value="1"/>
</dbReference>
<dbReference type="EC" id="2.7.13.3" evidence="7"/>
<dbReference type="CDD" id="cd16917">
    <property type="entry name" value="HATPase_UhpB-NarQ-NarX-like"/>
    <property type="match status" value="1"/>
</dbReference>
<dbReference type="AlphaFoldDB" id="A0AAC9HLL7"/>
<dbReference type="KEGG" id="ahm:TL08_02935"/>
<keyword evidence="8" id="KW-1185">Reference proteome</keyword>
<evidence type="ECO:0000256" key="2">
    <source>
        <dbReference type="ARBA" id="ARBA00022777"/>
    </source>
</evidence>
<dbReference type="GO" id="GO:0046983">
    <property type="term" value="F:protein dimerization activity"/>
    <property type="evidence" value="ECO:0007669"/>
    <property type="project" value="InterPro"/>
</dbReference>
<evidence type="ECO:0000256" key="5">
    <source>
        <dbReference type="SAM" id="Phobius"/>
    </source>
</evidence>
<keyword evidence="1 7" id="KW-0808">Transferase</keyword>
<dbReference type="PANTHER" id="PTHR24421:SF63">
    <property type="entry name" value="SENSOR HISTIDINE KINASE DESK"/>
    <property type="match status" value="1"/>
</dbReference>
<keyword evidence="5" id="KW-0472">Membrane</keyword>
<feature type="transmembrane region" description="Helical" evidence="5">
    <location>
        <begin position="149"/>
        <end position="169"/>
    </location>
</feature>
<dbReference type="Pfam" id="PF07730">
    <property type="entry name" value="HisKA_3"/>
    <property type="match status" value="1"/>
</dbReference>
<organism evidence="7 8">
    <name type="scientific">Actinoalloteichus hymeniacidonis</name>
    <dbReference type="NCBI Taxonomy" id="340345"/>
    <lineage>
        <taxon>Bacteria</taxon>
        <taxon>Bacillati</taxon>
        <taxon>Actinomycetota</taxon>
        <taxon>Actinomycetes</taxon>
        <taxon>Pseudonocardiales</taxon>
        <taxon>Pseudonocardiaceae</taxon>
        <taxon>Actinoalloteichus</taxon>
    </lineage>
</organism>
<gene>
    <name evidence="7" type="ORF">TL08_02935</name>
</gene>
<evidence type="ECO:0000259" key="6">
    <source>
        <dbReference type="SMART" id="SM00387"/>
    </source>
</evidence>
<feature type="transmembrane region" description="Helical" evidence="5">
    <location>
        <begin position="15"/>
        <end position="34"/>
    </location>
</feature>